<name>I3QUI0_HELAN</name>
<dbReference type="AlphaFoldDB" id="I3QUI0"/>
<accession>I3QUI0</accession>
<dbReference type="EMBL" id="JQ974784">
    <property type="protein sequence ID" value="AFK15612.1"/>
    <property type="molecule type" value="Genomic_DNA"/>
</dbReference>
<evidence type="ECO:0000313" key="3">
    <source>
        <dbReference type="EMBL" id="AFK15613.1"/>
    </source>
</evidence>
<dbReference type="EMBL" id="JQ974791">
    <property type="protein sequence ID" value="AFK15617.1"/>
    <property type="molecule type" value="Genomic_DNA"/>
</dbReference>
<evidence type="ECO:0000313" key="1">
    <source>
        <dbReference type="EMBL" id="AFK15611.1"/>
    </source>
</evidence>
<dbReference type="EMBL" id="JQ974794">
    <property type="protein sequence ID" value="AFK15620.1"/>
    <property type="molecule type" value="Genomic_DNA"/>
</dbReference>
<feature type="non-terminal residue" evidence="4">
    <location>
        <position position="91"/>
    </location>
</feature>
<evidence type="ECO:0000313" key="10">
    <source>
        <dbReference type="EMBL" id="AFK15621.1"/>
    </source>
</evidence>
<dbReference type="EMBL" id="JQ974795">
    <property type="protein sequence ID" value="AFK15621.1"/>
    <property type="molecule type" value="Genomic_DNA"/>
</dbReference>
<evidence type="ECO:0000313" key="8">
    <source>
        <dbReference type="EMBL" id="AFK15619.1"/>
    </source>
</evidence>
<evidence type="ECO:0000313" key="7">
    <source>
        <dbReference type="EMBL" id="AFK15618.1"/>
    </source>
</evidence>
<dbReference type="EMBL" id="JQ974783">
    <property type="protein sequence ID" value="AFK15611.1"/>
    <property type="molecule type" value="Genomic_DNA"/>
</dbReference>
<reference evidence="4" key="1">
    <citation type="journal article" date="2012" name="Theor. Appl. Genet.">
        <title>Evidence of selection on fatty acid biosynthetic genes during the evolution of cultivated sunflower.</title>
        <authorList>
            <person name="Chapman M.A."/>
            <person name="Burke J.M."/>
        </authorList>
    </citation>
    <scope>NUCLEOTIDE SEQUENCE</scope>
    <source>
        <strain evidence="6">801</strain>
        <strain evidence="7">HA89</strain>
        <strain evidence="1">HAV1</strain>
        <strain evidence="2">HAV2</strain>
        <strain evidence="4">HID</strain>
        <strain evidence="3">MAND</strain>
        <strain evidence="8">MEN</strain>
        <strain evidence="5">NEG1</strain>
        <strain evidence="10">PER</strain>
        <strain evidence="9">VNI</strain>
    </source>
</reference>
<dbReference type="EMBL" id="JQ974793">
    <property type="protein sequence ID" value="AFK15619.1"/>
    <property type="molecule type" value="Genomic_DNA"/>
</dbReference>
<protein>
    <submittedName>
        <fullName evidence="4">Ubox-like protein</fullName>
    </submittedName>
</protein>
<sequence>LWTPFLKHLHTSLFSSPKHQPLPPPLLLLLRHPSSPPATSLFSSGDLPPPATYLFSDLPPPPATSFLLRPVSTYKNKQSYIFSLQIFRPHL</sequence>
<organism evidence="4">
    <name type="scientific">Helianthus annuus</name>
    <name type="common">Common sunflower</name>
    <dbReference type="NCBI Taxonomy" id="4232"/>
    <lineage>
        <taxon>Eukaryota</taxon>
        <taxon>Viridiplantae</taxon>
        <taxon>Streptophyta</taxon>
        <taxon>Embryophyta</taxon>
        <taxon>Tracheophyta</taxon>
        <taxon>Spermatophyta</taxon>
        <taxon>Magnoliopsida</taxon>
        <taxon>eudicotyledons</taxon>
        <taxon>Gunneridae</taxon>
        <taxon>Pentapetalae</taxon>
        <taxon>asterids</taxon>
        <taxon>campanulids</taxon>
        <taxon>Asterales</taxon>
        <taxon>Asteraceae</taxon>
        <taxon>Asteroideae</taxon>
        <taxon>Heliantheae alliance</taxon>
        <taxon>Heliantheae</taxon>
        <taxon>Helianthus</taxon>
    </lineage>
</organism>
<evidence type="ECO:0000313" key="2">
    <source>
        <dbReference type="EMBL" id="AFK15612.1"/>
    </source>
</evidence>
<dbReference type="EMBL" id="JQ974792">
    <property type="protein sequence ID" value="AFK15618.1"/>
    <property type="molecule type" value="Genomic_DNA"/>
</dbReference>
<dbReference type="EMBL" id="JQ974788">
    <property type="protein sequence ID" value="AFK15615.1"/>
    <property type="molecule type" value="Genomic_DNA"/>
</dbReference>
<evidence type="ECO:0000313" key="5">
    <source>
        <dbReference type="EMBL" id="AFK15615.1"/>
    </source>
</evidence>
<feature type="non-terminal residue" evidence="4">
    <location>
        <position position="1"/>
    </location>
</feature>
<evidence type="ECO:0000313" key="4">
    <source>
        <dbReference type="EMBL" id="AFK15614.1"/>
    </source>
</evidence>
<dbReference type="EMBL" id="JQ974787">
    <property type="protein sequence ID" value="AFK15614.1"/>
    <property type="molecule type" value="Genomic_DNA"/>
</dbReference>
<evidence type="ECO:0000313" key="9">
    <source>
        <dbReference type="EMBL" id="AFK15620.1"/>
    </source>
</evidence>
<dbReference type="EMBL" id="JQ974786">
    <property type="protein sequence ID" value="AFK15613.1"/>
    <property type="molecule type" value="Genomic_DNA"/>
</dbReference>
<evidence type="ECO:0000313" key="6">
    <source>
        <dbReference type="EMBL" id="AFK15617.1"/>
    </source>
</evidence>
<proteinExistence type="predicted"/>